<dbReference type="GeneID" id="26627349"/>
<name>A0A0B5A2E1_9CAUD</name>
<organism evidence="1 2">
    <name type="scientific">Yersinia phage vB_YenM_TG1</name>
    <dbReference type="NCBI Taxonomy" id="1589265"/>
    <lineage>
        <taxon>Viruses</taxon>
        <taxon>Duplodnaviria</taxon>
        <taxon>Heunggongvirae</taxon>
        <taxon>Uroviricota</taxon>
        <taxon>Caudoviricetes</taxon>
        <taxon>Pantevenvirales</taxon>
        <taxon>Straboviridae</taxon>
        <taxon>Tevenvirinae</taxon>
        <taxon>Tegunavirus</taxon>
        <taxon>Tegunavirus yenmtg1</taxon>
    </lineage>
</organism>
<evidence type="ECO:0000313" key="1">
    <source>
        <dbReference type="EMBL" id="AJD81835.1"/>
    </source>
</evidence>
<keyword evidence="2" id="KW-1185">Reference proteome</keyword>
<dbReference type="GO" id="GO:0016757">
    <property type="term" value="F:glycosyltransferase activity"/>
    <property type="evidence" value="ECO:0007669"/>
    <property type="project" value="UniProtKB-KW"/>
</dbReference>
<keyword evidence="1" id="KW-0808">Transferase</keyword>
<dbReference type="KEGG" id="vg:26627349"/>
<protein>
    <submittedName>
        <fullName evidence="1">RNA polymerase ADP-ribosylase modA</fullName>
        <ecNumber evidence="1">2.4.2.-</ecNumber>
    </submittedName>
</protein>
<sequence length="213" mass="24417">MQQVISDIQKYEAAQRVNFLSDWEKSVLYRCMSAKAEDLQYDLEEIIAQYSSSVSGLMYRGLSRTQAKIVLAALDTSIMSEDDKAMFDLEENEGSNKFSFPRVTSVSAEYHIALYFASEVEYGTNVILKVLNLDYAFNYTDRMLDILHSCPSTDFQTGTNDSIESLEMRRRSNIEMLDGEAEWMISRDASYTIEDAYILNRNLMIEVSISFNP</sequence>
<accession>A0A0B5A2E1</accession>
<dbReference type="EC" id="2.4.2.-" evidence="1"/>
<dbReference type="EMBL" id="KP202158">
    <property type="protein sequence ID" value="AJD81835.1"/>
    <property type="molecule type" value="Genomic_DNA"/>
</dbReference>
<keyword evidence="1" id="KW-0328">Glycosyltransferase</keyword>
<gene>
    <name evidence="1" type="ORF">YenMTG1_026</name>
</gene>
<proteinExistence type="predicted"/>
<reference evidence="1 2" key="1">
    <citation type="submission" date="2014-11" db="EMBL/GenBank/DDBJ databases">
        <title>Complete genome sequence of vB_YenM_TG1, a broad host range bacteriophage which infects Yersinia enterocolitica.</title>
        <authorList>
            <person name="Leon-Velarde C.G."/>
            <person name="Kropinski A.M."/>
            <person name="Chen S."/>
            <person name="Griffiths M.W."/>
            <person name="Odumeru J.A."/>
        </authorList>
    </citation>
    <scope>NUCLEOTIDE SEQUENCE [LARGE SCALE GENOMIC DNA]</scope>
</reference>
<evidence type="ECO:0000313" key="2">
    <source>
        <dbReference type="Proteomes" id="UP000031805"/>
    </source>
</evidence>
<dbReference type="Proteomes" id="UP000031805">
    <property type="component" value="Segment"/>
</dbReference>
<dbReference type="RefSeq" id="YP_009200287.1">
    <property type="nucleotide sequence ID" value="NC_028820.1"/>
</dbReference>